<gene>
    <name evidence="2" type="ORF">E3A20_00570</name>
</gene>
<feature type="region of interest" description="Disordered" evidence="1">
    <location>
        <begin position="261"/>
        <end position="280"/>
    </location>
</feature>
<protein>
    <submittedName>
        <fullName evidence="2">Methylamine utilization protein</fullName>
    </submittedName>
</protein>
<organism evidence="2 3">
    <name type="scientific">Planctomyces bekefii</name>
    <dbReference type="NCBI Taxonomy" id="1653850"/>
    <lineage>
        <taxon>Bacteria</taxon>
        <taxon>Pseudomonadati</taxon>
        <taxon>Planctomycetota</taxon>
        <taxon>Planctomycetia</taxon>
        <taxon>Planctomycetales</taxon>
        <taxon>Planctomycetaceae</taxon>
        <taxon>Planctomyces</taxon>
    </lineage>
</organism>
<reference evidence="2 3" key="1">
    <citation type="submission" date="2019-08" db="EMBL/GenBank/DDBJ databases">
        <title>100 year-old enigma solved: identification of Planctomyces bekefii, the type genus and species of the phylum Planctomycetes.</title>
        <authorList>
            <person name="Svetlana D.N."/>
            <person name="Overmann J."/>
        </authorList>
    </citation>
    <scope>NUCLEOTIDE SEQUENCE [LARGE SCALE GENOMIC DNA]</scope>
    <source>
        <strain evidence="2">Phe10_nw2017</strain>
    </source>
</reference>
<keyword evidence="3" id="KW-1185">Reference proteome</keyword>
<comment type="caution">
    <text evidence="2">The sequence shown here is derived from an EMBL/GenBank/DDBJ whole genome shotgun (WGS) entry which is preliminary data.</text>
</comment>
<accession>A0A5C6MDH8</accession>
<name>A0A5C6MDH8_9PLAN</name>
<dbReference type="SUPFAM" id="SSF49503">
    <property type="entry name" value="Cupredoxins"/>
    <property type="match status" value="1"/>
</dbReference>
<dbReference type="Gene3D" id="2.60.40.1120">
    <property type="entry name" value="Carboxypeptidase-like, regulatory domain"/>
    <property type="match status" value="1"/>
</dbReference>
<proteinExistence type="predicted"/>
<dbReference type="Proteomes" id="UP000321083">
    <property type="component" value="Unassembled WGS sequence"/>
</dbReference>
<reference evidence="2 3" key="2">
    <citation type="submission" date="2019-08" db="EMBL/GenBank/DDBJ databases">
        <authorList>
            <person name="Henke P."/>
        </authorList>
    </citation>
    <scope>NUCLEOTIDE SEQUENCE [LARGE SCALE GENOMIC DNA]</scope>
    <source>
        <strain evidence="2">Phe10_nw2017</strain>
    </source>
</reference>
<evidence type="ECO:0000313" key="2">
    <source>
        <dbReference type="EMBL" id="TWW12682.1"/>
    </source>
</evidence>
<dbReference type="Gene3D" id="2.60.40.420">
    <property type="entry name" value="Cupredoxins - blue copper proteins"/>
    <property type="match status" value="1"/>
</dbReference>
<sequence length="280" mass="30220">MHAGPVLQQRARTAEVTHQVNREEKSMKKILLSAILSAIPFASVTADDWGTVTGQVIVTGNVPAAELLHKQGADIKDKEVCAVADTYKDDIVINASNKGLANVFVYLSKAPKTIHPDLKTADPATVVFDQKNCVFTPHALIARTGQTVEVISGDAVAHNTHTYPLKNAGTNVLIAPATAKGSGQKIAIKAAEILPFKVACDFHPWMTAYWLAVDHPYAAITDADGKFTVPNLPAGDHEFRIWHEKVGYINRKYTVKVKAGDNPQKPVEVSGDALKKGSLK</sequence>
<evidence type="ECO:0000256" key="1">
    <source>
        <dbReference type="SAM" id="MobiDB-lite"/>
    </source>
</evidence>
<dbReference type="EMBL" id="SRHE01000004">
    <property type="protein sequence ID" value="TWW12682.1"/>
    <property type="molecule type" value="Genomic_DNA"/>
</dbReference>
<dbReference type="InterPro" id="IPR008969">
    <property type="entry name" value="CarboxyPept-like_regulatory"/>
</dbReference>
<dbReference type="InterPro" id="IPR008972">
    <property type="entry name" value="Cupredoxin"/>
</dbReference>
<dbReference type="SUPFAM" id="SSF49464">
    <property type="entry name" value="Carboxypeptidase regulatory domain-like"/>
    <property type="match status" value="1"/>
</dbReference>
<evidence type="ECO:0000313" key="3">
    <source>
        <dbReference type="Proteomes" id="UP000321083"/>
    </source>
</evidence>
<dbReference type="AlphaFoldDB" id="A0A5C6MDH8"/>